<keyword evidence="2" id="KW-1185">Reference proteome</keyword>
<evidence type="ECO:0000313" key="2">
    <source>
        <dbReference type="Proteomes" id="UP000586976"/>
    </source>
</evidence>
<protein>
    <submittedName>
        <fullName evidence="1">Uncharacterized protein</fullName>
    </submittedName>
</protein>
<name>A0A7W2HJC6_9ACTN</name>
<proteinExistence type="predicted"/>
<dbReference type="Proteomes" id="UP000586976">
    <property type="component" value="Unassembled WGS sequence"/>
</dbReference>
<evidence type="ECO:0000313" key="1">
    <source>
        <dbReference type="EMBL" id="MBA4865982.1"/>
    </source>
</evidence>
<accession>A0A7W2HJC6</accession>
<comment type="caution">
    <text evidence="1">The sequence shown here is derived from an EMBL/GenBank/DDBJ whole genome shotgun (WGS) entry which is preliminary data.</text>
</comment>
<sequence length="85" mass="9344">MCIRVQYAPLDSLVPWDDSRGVITVPEDLTGPHVLRAVRAVLTKLAIPQREFGAVCWCGEPVRLLSHVAQQQKSGGQVRMINHGA</sequence>
<dbReference type="EMBL" id="JACEQY010000049">
    <property type="protein sequence ID" value="MBA4865982.1"/>
    <property type="molecule type" value="Genomic_DNA"/>
</dbReference>
<organism evidence="1 2">
    <name type="scientific">Streptomyces himalayensis subsp. aureolus</name>
    <dbReference type="NCBI Taxonomy" id="2758039"/>
    <lineage>
        <taxon>Bacteria</taxon>
        <taxon>Bacillati</taxon>
        <taxon>Actinomycetota</taxon>
        <taxon>Actinomycetes</taxon>
        <taxon>Kitasatosporales</taxon>
        <taxon>Streptomycetaceae</taxon>
        <taxon>Streptomyces</taxon>
        <taxon>Streptomyces himalayensis</taxon>
    </lineage>
</organism>
<reference evidence="1 2" key="1">
    <citation type="submission" date="2020-07" db="EMBL/GenBank/DDBJ databases">
        <title>Streptomyces isolated from Indian soil.</title>
        <authorList>
            <person name="Mandal S."/>
            <person name="Maiti P.K."/>
        </authorList>
    </citation>
    <scope>NUCLEOTIDE SEQUENCE [LARGE SCALE GENOMIC DNA]</scope>
    <source>
        <strain evidence="1 2">PSKA54</strain>
    </source>
</reference>
<dbReference type="AlphaFoldDB" id="A0A7W2HJC6"/>
<gene>
    <name evidence="1" type="ORF">H1V43_32485</name>
</gene>